<evidence type="ECO:0000256" key="1">
    <source>
        <dbReference type="SAM" id="Coils"/>
    </source>
</evidence>
<evidence type="ECO:0000313" key="3">
    <source>
        <dbReference type="Proteomes" id="UP000215335"/>
    </source>
</evidence>
<sequence>MEEINAMHEKHANSLIKIKLLLREVIENNFQNETITMKLLDNKREIAELSKEVLSLKEEFKTEKQKLERKQYESDEHNRLLKDINEEKENLDISLRELEIEHKTMKKAKPSLRDQQLLETGKRKHKLYKEFTCIRWDYSAPESVIEGYITNKKDYLQKISYKSDIDYKTLRDLSWEGVFQSTVDNTRITKDCKENK</sequence>
<keyword evidence="1" id="KW-0175">Coiled coil</keyword>
<protein>
    <recommendedName>
        <fullName evidence="4">Kinetochore protein Spc24</fullName>
    </recommendedName>
</protein>
<evidence type="ECO:0008006" key="4">
    <source>
        <dbReference type="Google" id="ProtNLM"/>
    </source>
</evidence>
<reference evidence="2 3" key="1">
    <citation type="journal article" date="2017" name="Curr. Biol.">
        <title>The Evolution of Venom by Co-option of Single-Copy Genes.</title>
        <authorList>
            <person name="Martinson E.O."/>
            <person name="Mrinalini"/>
            <person name="Kelkar Y.D."/>
            <person name="Chang C.H."/>
            <person name="Werren J.H."/>
        </authorList>
    </citation>
    <scope>NUCLEOTIDE SEQUENCE [LARGE SCALE GENOMIC DNA]</scope>
    <source>
        <strain evidence="2 3">Alberta</strain>
        <tissue evidence="2">Whole body</tissue>
    </source>
</reference>
<dbReference type="Gene3D" id="3.30.160.570">
    <property type="entry name" value="Ncd80 complex, Spc24 subunit"/>
    <property type="match status" value="1"/>
</dbReference>
<evidence type="ECO:0000313" key="2">
    <source>
        <dbReference type="EMBL" id="OXU20238.1"/>
    </source>
</evidence>
<dbReference type="EMBL" id="NNAY01002948">
    <property type="protein sequence ID" value="OXU20238.1"/>
    <property type="molecule type" value="Genomic_DNA"/>
</dbReference>
<dbReference type="AlphaFoldDB" id="A0A232EPH3"/>
<proteinExistence type="predicted"/>
<organism evidence="2 3">
    <name type="scientific">Trichomalopsis sarcophagae</name>
    <dbReference type="NCBI Taxonomy" id="543379"/>
    <lineage>
        <taxon>Eukaryota</taxon>
        <taxon>Metazoa</taxon>
        <taxon>Ecdysozoa</taxon>
        <taxon>Arthropoda</taxon>
        <taxon>Hexapoda</taxon>
        <taxon>Insecta</taxon>
        <taxon>Pterygota</taxon>
        <taxon>Neoptera</taxon>
        <taxon>Endopterygota</taxon>
        <taxon>Hymenoptera</taxon>
        <taxon>Apocrita</taxon>
        <taxon>Proctotrupomorpha</taxon>
        <taxon>Chalcidoidea</taxon>
        <taxon>Pteromalidae</taxon>
        <taxon>Pteromalinae</taxon>
        <taxon>Trichomalopsis</taxon>
    </lineage>
</organism>
<keyword evidence="3" id="KW-1185">Reference proteome</keyword>
<gene>
    <name evidence="2" type="ORF">TSAR_016951</name>
</gene>
<dbReference type="Proteomes" id="UP000215335">
    <property type="component" value="Unassembled WGS sequence"/>
</dbReference>
<feature type="coiled-coil region" evidence="1">
    <location>
        <begin position="39"/>
        <end position="115"/>
    </location>
</feature>
<dbReference type="OrthoDB" id="6349744at2759"/>
<comment type="caution">
    <text evidence="2">The sequence shown here is derived from an EMBL/GenBank/DDBJ whole genome shotgun (WGS) entry which is preliminary data.</text>
</comment>
<accession>A0A232EPH3</accession>
<name>A0A232EPH3_9HYME</name>